<dbReference type="InterPro" id="IPR027377">
    <property type="entry name" value="ZAR1/RTP1-5-like_Znf-3CxxC"/>
</dbReference>
<evidence type="ECO:0000256" key="3">
    <source>
        <dbReference type="ARBA" id="ARBA00022833"/>
    </source>
</evidence>
<dbReference type="OrthoDB" id="8121437at2759"/>
<evidence type="ECO:0000256" key="4">
    <source>
        <dbReference type="SAM" id="MobiDB-lite"/>
    </source>
</evidence>
<keyword evidence="7" id="KW-1185">Reference proteome</keyword>
<dbReference type="GO" id="GO:0008270">
    <property type="term" value="F:zinc ion binding"/>
    <property type="evidence" value="ECO:0007669"/>
    <property type="project" value="UniProtKB-KW"/>
</dbReference>
<name>A0A165GK82_XYLHT</name>
<proteinExistence type="predicted"/>
<feature type="compositionally biased region" description="Pro residues" evidence="4">
    <location>
        <begin position="23"/>
        <end position="39"/>
    </location>
</feature>
<keyword evidence="3" id="KW-0862">Zinc</keyword>
<accession>A0A165GK82</accession>
<evidence type="ECO:0000313" key="6">
    <source>
        <dbReference type="EMBL" id="KZF22291.1"/>
    </source>
</evidence>
<dbReference type="GeneID" id="28897893"/>
<dbReference type="EMBL" id="KV407459">
    <property type="protein sequence ID" value="KZF22291.1"/>
    <property type="molecule type" value="Genomic_DNA"/>
</dbReference>
<protein>
    <recommendedName>
        <fullName evidence="5">3CxxC-type domain-containing protein</fullName>
    </recommendedName>
</protein>
<organism evidence="6 7">
    <name type="scientific">Xylona heveae (strain CBS 132557 / TC161)</name>
    <dbReference type="NCBI Taxonomy" id="1328760"/>
    <lineage>
        <taxon>Eukaryota</taxon>
        <taxon>Fungi</taxon>
        <taxon>Dikarya</taxon>
        <taxon>Ascomycota</taxon>
        <taxon>Pezizomycotina</taxon>
        <taxon>Xylonomycetes</taxon>
        <taxon>Xylonales</taxon>
        <taxon>Xylonaceae</taxon>
        <taxon>Xylona</taxon>
    </lineage>
</organism>
<keyword evidence="2" id="KW-0863">Zinc-finger</keyword>
<dbReference type="RefSeq" id="XP_018187846.1">
    <property type="nucleotide sequence ID" value="XM_018332756.1"/>
</dbReference>
<evidence type="ECO:0000256" key="2">
    <source>
        <dbReference type="ARBA" id="ARBA00022771"/>
    </source>
</evidence>
<dbReference type="Proteomes" id="UP000076632">
    <property type="component" value="Unassembled WGS sequence"/>
</dbReference>
<dbReference type="AlphaFoldDB" id="A0A165GK82"/>
<evidence type="ECO:0000313" key="7">
    <source>
        <dbReference type="Proteomes" id="UP000076632"/>
    </source>
</evidence>
<gene>
    <name evidence="6" type="ORF">L228DRAFT_247952</name>
</gene>
<sequence>MPTKKQTSSTKPKPKPKPEPNPETKPIPTPIPTPNPNPKPKAKSKLKPKPKPIKPWSMYPALHESVTHLLEEEDLYFDFHNVDDDTKIPDEEFDSKIMGRFICRNPKCGSSGWSSKCIAITIRMYRGGKYNARVYHQRCRSCNSLSRPRLDESYAERVAYWLKRWSGIQMKRVEHYEKSKAPHNRDLCEGCKAGHCMAQDQALDWF</sequence>
<feature type="domain" description="3CxxC-type" evidence="5">
    <location>
        <begin position="96"/>
        <end position="194"/>
    </location>
</feature>
<dbReference type="STRING" id="1328760.A0A165GK82"/>
<evidence type="ECO:0000259" key="5">
    <source>
        <dbReference type="SMART" id="SM01328"/>
    </source>
</evidence>
<dbReference type="Pfam" id="PF13695">
    <property type="entry name" value="Zn_ribbon_3CxxC"/>
    <property type="match status" value="1"/>
</dbReference>
<reference evidence="6 7" key="1">
    <citation type="journal article" date="2016" name="Fungal Biol.">
        <title>The genome of Xylona heveae provides a window into fungal endophytism.</title>
        <authorList>
            <person name="Gazis R."/>
            <person name="Kuo A."/>
            <person name="Riley R."/>
            <person name="LaButti K."/>
            <person name="Lipzen A."/>
            <person name="Lin J."/>
            <person name="Amirebrahimi M."/>
            <person name="Hesse C.N."/>
            <person name="Spatafora J.W."/>
            <person name="Henrissat B."/>
            <person name="Hainaut M."/>
            <person name="Grigoriev I.V."/>
            <person name="Hibbett D.S."/>
        </authorList>
    </citation>
    <scope>NUCLEOTIDE SEQUENCE [LARGE SCALE GENOMIC DNA]</scope>
    <source>
        <strain evidence="6 7">TC161</strain>
    </source>
</reference>
<dbReference type="OMA" id="KWNGVEM"/>
<dbReference type="InParanoid" id="A0A165GK82"/>
<dbReference type="SMART" id="SM01328">
    <property type="entry name" value="zf-3CxxC"/>
    <property type="match status" value="1"/>
</dbReference>
<feature type="compositionally biased region" description="Basic residues" evidence="4">
    <location>
        <begin position="40"/>
        <end position="52"/>
    </location>
</feature>
<feature type="compositionally biased region" description="Low complexity" evidence="4">
    <location>
        <begin position="1"/>
        <end position="11"/>
    </location>
</feature>
<evidence type="ECO:0000256" key="1">
    <source>
        <dbReference type="ARBA" id="ARBA00022723"/>
    </source>
</evidence>
<feature type="region of interest" description="Disordered" evidence="4">
    <location>
        <begin position="1"/>
        <end position="54"/>
    </location>
</feature>
<keyword evidence="1" id="KW-0479">Metal-binding</keyword>